<dbReference type="InterPro" id="IPR012338">
    <property type="entry name" value="Beta-lactam/transpept-like"/>
</dbReference>
<dbReference type="EnsemblFungi" id="CEF86118">
    <property type="protein sequence ID" value="CEF86118"/>
    <property type="gene ID" value="FGRRES_16418"/>
</dbReference>
<reference evidence="5" key="5">
    <citation type="submission" date="2017-01" db="UniProtKB">
        <authorList>
            <consortium name="EnsemblFungi"/>
        </authorList>
    </citation>
    <scope>IDENTIFICATION</scope>
    <source>
        <strain evidence="5">PH-1 / ATCC MYA-4620 / FGSC 9075 / NRRL 31084</strain>
    </source>
</reference>
<dbReference type="PANTHER" id="PTHR46825:SF14">
    <property type="entry name" value="BETA-LACTAMASE-RELATED DOMAIN-CONTAINING PROTEIN"/>
    <property type="match status" value="1"/>
</dbReference>
<dbReference type="eggNOG" id="ENOG502SKRZ">
    <property type="taxonomic scope" value="Eukaryota"/>
</dbReference>
<organism evidence="5">
    <name type="scientific">Gibberella zeae (strain ATCC MYA-4620 / CBS 123657 / FGSC 9075 / NRRL 31084 / PH-1)</name>
    <name type="common">Wheat head blight fungus</name>
    <name type="synonym">Fusarium graminearum</name>
    <dbReference type="NCBI Taxonomy" id="229533"/>
    <lineage>
        <taxon>Eukaryota</taxon>
        <taxon>Fungi</taxon>
        <taxon>Dikarya</taxon>
        <taxon>Ascomycota</taxon>
        <taxon>Pezizomycotina</taxon>
        <taxon>Sordariomycetes</taxon>
        <taxon>Hypocreomycetidae</taxon>
        <taxon>Hypocreales</taxon>
        <taxon>Nectriaceae</taxon>
        <taxon>Fusarium</taxon>
    </lineage>
</organism>
<evidence type="ECO:0000313" key="4">
    <source>
        <dbReference type="EMBL" id="CEF86118.1"/>
    </source>
</evidence>
<name>A0A0E0SI55_GIBZE</name>
<protein>
    <submittedName>
        <fullName evidence="4">Chromosome 3, complete genome</fullName>
    </submittedName>
</protein>
<reference evidence="4 6" key="4">
    <citation type="journal article" date="2015" name="BMC Genomics">
        <title>The completed genome sequence of the pathogenic ascomycete fungus Fusarium graminearum.</title>
        <authorList>
            <person name="King R."/>
            <person name="Urban M."/>
            <person name="Hammond-Kosack M.C."/>
            <person name="Hassani-Pak K."/>
            <person name="Hammond-Kosack K.E."/>
        </authorList>
    </citation>
    <scope>NUCLEOTIDE SEQUENCE [LARGE SCALE GENOMIC DNA]</scope>
    <source>
        <strain evidence="6">ATCC MYA-4620 / CBS 123657 / FGSC 9075 / NRRL 31084 / PH-1</strain>
        <strain evidence="4">PH-1</strain>
    </source>
</reference>
<dbReference type="SUPFAM" id="SSF56601">
    <property type="entry name" value="beta-lactamase/transpeptidase-like"/>
    <property type="match status" value="1"/>
</dbReference>
<reference key="3">
    <citation type="submission" date="2014-02" db="EMBL/GenBank/DDBJ databases">
        <title>A revised Fusarium graminearum genomic reference sequence using whole shotgun re-sequencing.</title>
        <authorList>
            <person name="King R."/>
            <person name="Urban M."/>
            <person name="Hassani-Pak K."/>
            <person name="Hammond-Kosack K."/>
        </authorList>
    </citation>
    <scope>NUCLEOTIDE SEQUENCE</scope>
    <source>
        <strain>PH-1</strain>
    </source>
</reference>
<evidence type="ECO:0000256" key="2">
    <source>
        <dbReference type="SAM" id="Coils"/>
    </source>
</evidence>
<feature type="domain" description="Beta-lactamase-related" evidence="3">
    <location>
        <begin position="20"/>
        <end position="378"/>
    </location>
</feature>
<reference evidence="5 6" key="1">
    <citation type="journal article" date="2007" name="Science">
        <title>The Fusarium graminearum genome reveals a link between localized polymorphism and pathogen specialization.</title>
        <authorList>
            <person name="Cuomo C.A."/>
            <person name="Gueldener U."/>
            <person name="Xu J.-R."/>
            <person name="Trail F."/>
            <person name="Turgeon B.G."/>
            <person name="Di Pietro A."/>
            <person name="Walton J.D."/>
            <person name="Ma L.-J."/>
            <person name="Baker S.E."/>
            <person name="Rep M."/>
            <person name="Adam G."/>
            <person name="Antoniw J."/>
            <person name="Baldwin T."/>
            <person name="Calvo S.E."/>
            <person name="Chang Y.-L."/>
            <person name="DeCaprio D."/>
            <person name="Gale L.R."/>
            <person name="Gnerre S."/>
            <person name="Goswami R.S."/>
            <person name="Hammond-Kosack K."/>
            <person name="Harris L.J."/>
            <person name="Hilburn K."/>
            <person name="Kennell J.C."/>
            <person name="Kroken S."/>
            <person name="Magnuson J.K."/>
            <person name="Mannhaupt G."/>
            <person name="Mauceli E.W."/>
            <person name="Mewes H.-W."/>
            <person name="Mitterbauer R."/>
            <person name="Muehlbauer G."/>
            <person name="Muensterkoetter M."/>
            <person name="Nelson D."/>
            <person name="O'Donnell K."/>
            <person name="Ouellet T."/>
            <person name="Qi W."/>
            <person name="Quesneville H."/>
            <person name="Roncero M.I.G."/>
            <person name="Seong K.-Y."/>
            <person name="Tetko I.V."/>
            <person name="Urban M."/>
            <person name="Waalwijk C."/>
            <person name="Ward T.J."/>
            <person name="Yao J."/>
            <person name="Birren B.W."/>
            <person name="Kistler H.C."/>
        </authorList>
    </citation>
    <scope>NUCLEOTIDE SEQUENCE [LARGE SCALE GENOMIC DNA]</scope>
    <source>
        <strain evidence="6">ATCC MYA-4620 / CBS 123657 / FGSC 9075 / NRRL 31084 / PH-1</strain>
        <strain evidence="5">PH-1 / ATCC MYA-4620 / FGSC 9075 / NRRL 31084</strain>
    </source>
</reference>
<dbReference type="InterPro" id="IPR050491">
    <property type="entry name" value="AmpC-like"/>
</dbReference>
<evidence type="ECO:0000256" key="1">
    <source>
        <dbReference type="ARBA" id="ARBA00038215"/>
    </source>
</evidence>
<evidence type="ECO:0000313" key="5">
    <source>
        <dbReference type="EnsemblFungi" id="CEF86118"/>
    </source>
</evidence>
<dbReference type="AlphaFoldDB" id="A0A0E0SI55"/>
<dbReference type="PANTHER" id="PTHR46825">
    <property type="entry name" value="D-ALANYL-D-ALANINE-CARBOXYPEPTIDASE/ENDOPEPTIDASE AMPH"/>
    <property type="match status" value="1"/>
</dbReference>
<keyword evidence="2" id="KW-0175">Coiled coil</keyword>
<proteinExistence type="inferred from homology"/>
<gene>
    <name evidence="5" type="primary">FG04809.1</name>
    <name evidence="4" type="ORF">FGRAMPH1_01T16365</name>
</gene>
<evidence type="ECO:0000259" key="3">
    <source>
        <dbReference type="Pfam" id="PF00144"/>
    </source>
</evidence>
<dbReference type="Gene3D" id="3.40.710.10">
    <property type="entry name" value="DD-peptidase/beta-lactamase superfamily"/>
    <property type="match status" value="1"/>
</dbReference>
<reference evidence="5 6" key="2">
    <citation type="journal article" date="2010" name="Nature">
        <title>Comparative genomics reveals mobile pathogenicity chromosomes in Fusarium.</title>
        <authorList>
            <person name="Ma L.J."/>
            <person name="van der Does H.C."/>
            <person name="Borkovich K.A."/>
            <person name="Coleman J.J."/>
            <person name="Daboussi M.J."/>
            <person name="Di Pietro A."/>
            <person name="Dufresne M."/>
            <person name="Freitag M."/>
            <person name="Grabherr M."/>
            <person name="Henrissat B."/>
            <person name="Houterman P.M."/>
            <person name="Kang S."/>
            <person name="Shim W.B."/>
            <person name="Woloshuk C."/>
            <person name="Xie X."/>
            <person name="Xu J.R."/>
            <person name="Antoniw J."/>
            <person name="Baker S.E."/>
            <person name="Bluhm B.H."/>
            <person name="Breakspear A."/>
            <person name="Brown D.W."/>
            <person name="Butchko R.A."/>
            <person name="Chapman S."/>
            <person name="Coulson R."/>
            <person name="Coutinho P.M."/>
            <person name="Danchin E.G."/>
            <person name="Diener A."/>
            <person name="Gale L.R."/>
            <person name="Gardiner D.M."/>
            <person name="Goff S."/>
            <person name="Hammond-Kosack K.E."/>
            <person name="Hilburn K."/>
            <person name="Hua-Van A."/>
            <person name="Jonkers W."/>
            <person name="Kazan K."/>
            <person name="Kodira C.D."/>
            <person name="Koehrsen M."/>
            <person name="Kumar L."/>
            <person name="Lee Y.H."/>
            <person name="Li L."/>
            <person name="Manners J.M."/>
            <person name="Miranda-Saavedra D."/>
            <person name="Mukherjee M."/>
            <person name="Park G."/>
            <person name="Park J."/>
            <person name="Park S.Y."/>
            <person name="Proctor R.H."/>
            <person name="Regev A."/>
            <person name="Ruiz-Roldan M.C."/>
            <person name="Sain D."/>
            <person name="Sakthikumar S."/>
            <person name="Sykes S."/>
            <person name="Schwartz D.C."/>
            <person name="Turgeon B.G."/>
            <person name="Wapinski I."/>
            <person name="Yoder O."/>
            <person name="Young S."/>
            <person name="Zeng Q."/>
            <person name="Zhou S."/>
            <person name="Galagan J."/>
            <person name="Cuomo C.A."/>
            <person name="Kistler H.C."/>
            <person name="Rep M."/>
        </authorList>
    </citation>
    <scope>GENOME REANNOTATION</scope>
    <source>
        <strain evidence="6">ATCC MYA-4620 / CBS 123657 / FGSC 9075 / NRRL 31084 / PH-1</strain>
        <strain evidence="5">PH-1 / ATCC MYA-4620 / FGSC 9075 / NRRL 31084</strain>
    </source>
</reference>
<dbReference type="InterPro" id="IPR001466">
    <property type="entry name" value="Beta-lactam-related"/>
</dbReference>
<keyword evidence="6" id="KW-1185">Reference proteome</keyword>
<dbReference type="VEuPathDB" id="FungiDB:FGRAMPH1_01G16365"/>
<accession>A0A0E0SI55</accession>
<evidence type="ECO:0000313" key="6">
    <source>
        <dbReference type="Proteomes" id="UP000070720"/>
    </source>
</evidence>
<dbReference type="InParanoid" id="A0A0E0SI55"/>
<comment type="similarity">
    <text evidence="1">Belongs to the peptidase S12 family.</text>
</comment>
<dbReference type="EMBL" id="HG970334">
    <property type="protein sequence ID" value="CEF86118.1"/>
    <property type="molecule type" value="Genomic_DNA"/>
</dbReference>
<dbReference type="Pfam" id="PF00144">
    <property type="entry name" value="Beta-lactamase"/>
    <property type="match status" value="1"/>
</dbReference>
<sequence length="535" mass="59966">MSLDLTIEAVQSRIHAVTETLDRIQDNTGTASISIGVLHQGEVIYTRSRGVRDVDSGQAADPDTNYLLCSVSKAFTASCCGLLVHEGKLKWNEPMQSYIPFKNTIDPVIGQRATVQDALSHNTGLAHLDLTWLGVECEYLLKRDDLLDVVSYLPPVHDLRCGFHYNNYMFAVAGAVITQQSGQPWYEYLKERILEPLDLSRTTTNRTKLPDDNYAAPHVVLDDYSLHKQKPVDMASDDSLMGPAGAVWSCVTDMMKWAKALLTAMHSETETPLKQVSTIVSHKANITTSSIGENTYGLGFARATIPSTELGMISLNGPQREHVIGRSSQPRLVLYHNGGQSGYLTSFYLFPETNSAIVALGNSYGLGDGPDWTAQALAQAMFDLQPRVDFAEASLAKAKSEYERYDRLVAEFTQQRDQERAKSEGPHEVPLEDYVGRYHNTGLKMTLAINKDTDGTLKLIFNDVPSQQHKLTHFAWDKLGFMPASREELILREFIDWFKWDQFVLVFHRENKSQEVVAVNWAMQVGIEPLRFDKL</sequence>
<feature type="coiled-coil region" evidence="2">
    <location>
        <begin position="388"/>
        <end position="422"/>
    </location>
</feature>
<dbReference type="Proteomes" id="UP000070720">
    <property type="component" value="Chromosome 3"/>
</dbReference>